<name>A0A4E0RQR9_FASHE</name>
<evidence type="ECO:0000256" key="5">
    <source>
        <dbReference type="ARBA" id="ARBA00023136"/>
    </source>
</evidence>
<dbReference type="SUPFAM" id="SSF48652">
    <property type="entry name" value="Tetraspanin"/>
    <property type="match status" value="1"/>
</dbReference>
<sequence>MGRSCGTCLVISLIVFNVLLLLIGATVLCIAIYCYVDTTIQDSIYHSGYGDRVQNLLYGLIGLGSLTIILAIFGCCGAYHESACLLGTYFTCLLIMFGVELAVGVLCLIFQDETESRIIKALDTVIMSFEDESSSLSQGMSMSYRDLIQSLMNCCGIRGADDYPGPNVPSSCCTPGHALCPTKAAAYKVGCREVSVGLVQEKFLTALALIMSVPLIKVFGLMLALLLCCVARKRDMVEYTEVHVEA</sequence>
<dbReference type="CDD" id="cd03127">
    <property type="entry name" value="tetraspanin_LEL"/>
    <property type="match status" value="1"/>
</dbReference>
<dbReference type="PANTHER" id="PTHR19282">
    <property type="entry name" value="TETRASPANIN"/>
    <property type="match status" value="1"/>
</dbReference>
<dbReference type="Gene3D" id="1.10.1450.10">
    <property type="entry name" value="Tetraspanin"/>
    <property type="match status" value="1"/>
</dbReference>
<feature type="disulfide bond" evidence="6">
    <location>
        <begin position="154"/>
        <end position="191"/>
    </location>
</feature>
<dbReference type="InterPro" id="IPR008952">
    <property type="entry name" value="Tetraspanin_EC2_sf"/>
</dbReference>
<dbReference type="PANTHER" id="PTHR19282:SF519">
    <property type="entry name" value="TETRASPANIN"/>
    <property type="match status" value="1"/>
</dbReference>
<protein>
    <recommendedName>
        <fullName evidence="7">Tetraspanin</fullName>
    </recommendedName>
</protein>
<comment type="subcellular location">
    <subcellularLocation>
        <location evidence="1 7">Membrane</location>
        <topology evidence="1 7">Multi-pass membrane protein</topology>
    </subcellularLocation>
</comment>
<evidence type="ECO:0000313" key="9">
    <source>
        <dbReference type="Proteomes" id="UP000230066"/>
    </source>
</evidence>
<keyword evidence="6" id="KW-1015">Disulfide bond</keyword>
<dbReference type="Proteomes" id="UP000230066">
    <property type="component" value="Unassembled WGS sequence"/>
</dbReference>
<dbReference type="GO" id="GO:0005886">
    <property type="term" value="C:plasma membrane"/>
    <property type="evidence" value="ECO:0007669"/>
    <property type="project" value="TreeGrafter"/>
</dbReference>
<reference evidence="8" key="1">
    <citation type="submission" date="2019-03" db="EMBL/GenBank/DDBJ databases">
        <title>Improved annotation for the trematode Fasciola hepatica.</title>
        <authorList>
            <person name="Choi Y.-J."/>
            <person name="Martin J."/>
            <person name="Mitreva M."/>
        </authorList>
    </citation>
    <scope>NUCLEOTIDE SEQUENCE [LARGE SCALE GENOMIC DNA]</scope>
</reference>
<proteinExistence type="inferred from homology"/>
<dbReference type="InterPro" id="IPR018503">
    <property type="entry name" value="Tetraspanin_CS"/>
</dbReference>
<evidence type="ECO:0000313" key="8">
    <source>
        <dbReference type="EMBL" id="THD28184.1"/>
    </source>
</evidence>
<feature type="transmembrane region" description="Helical" evidence="7">
    <location>
        <begin position="86"/>
        <end position="110"/>
    </location>
</feature>
<feature type="transmembrane region" description="Helical" evidence="7">
    <location>
        <begin position="56"/>
        <end position="80"/>
    </location>
</feature>
<keyword evidence="5 7" id="KW-0472">Membrane</keyword>
<evidence type="ECO:0000256" key="7">
    <source>
        <dbReference type="RuleBase" id="RU361218"/>
    </source>
</evidence>
<evidence type="ECO:0000256" key="1">
    <source>
        <dbReference type="ARBA" id="ARBA00004141"/>
    </source>
</evidence>
<gene>
    <name evidence="8" type="ORF">D915_000953</name>
</gene>
<dbReference type="EMBL" id="JXXN02000215">
    <property type="protein sequence ID" value="THD28184.1"/>
    <property type="molecule type" value="Genomic_DNA"/>
</dbReference>
<keyword evidence="4 7" id="KW-1133">Transmembrane helix</keyword>
<keyword evidence="9" id="KW-1185">Reference proteome</keyword>
<feature type="transmembrane region" description="Helical" evidence="7">
    <location>
        <begin position="12"/>
        <end position="36"/>
    </location>
</feature>
<dbReference type="InterPro" id="IPR000301">
    <property type="entry name" value="Tetraspanin_animals"/>
</dbReference>
<organism evidence="8 9">
    <name type="scientific">Fasciola hepatica</name>
    <name type="common">Liver fluke</name>
    <dbReference type="NCBI Taxonomy" id="6192"/>
    <lineage>
        <taxon>Eukaryota</taxon>
        <taxon>Metazoa</taxon>
        <taxon>Spiralia</taxon>
        <taxon>Lophotrochozoa</taxon>
        <taxon>Platyhelminthes</taxon>
        <taxon>Trematoda</taxon>
        <taxon>Digenea</taxon>
        <taxon>Plagiorchiida</taxon>
        <taxon>Echinostomata</taxon>
        <taxon>Echinostomatoidea</taxon>
        <taxon>Fasciolidae</taxon>
        <taxon>Fasciola</taxon>
    </lineage>
</organism>
<evidence type="ECO:0000256" key="3">
    <source>
        <dbReference type="ARBA" id="ARBA00022692"/>
    </source>
</evidence>
<feature type="disulfide bond" evidence="6">
    <location>
        <begin position="155"/>
        <end position="173"/>
    </location>
</feature>
<dbReference type="PIRSF" id="PIRSF002419">
    <property type="entry name" value="Tetraspanin"/>
    <property type="match status" value="1"/>
</dbReference>
<dbReference type="Pfam" id="PF00335">
    <property type="entry name" value="Tetraspanin"/>
    <property type="match status" value="1"/>
</dbReference>
<evidence type="ECO:0000256" key="6">
    <source>
        <dbReference type="PIRSR" id="PIRSR002419-1"/>
    </source>
</evidence>
<dbReference type="AlphaFoldDB" id="A0A4E0RQR9"/>
<feature type="transmembrane region" description="Helical" evidence="7">
    <location>
        <begin position="203"/>
        <end position="227"/>
    </location>
</feature>
<accession>A0A4E0RQR9</accession>
<dbReference type="PRINTS" id="PR00259">
    <property type="entry name" value="TMFOUR"/>
</dbReference>
<dbReference type="PROSITE" id="PS00421">
    <property type="entry name" value="TM4_1"/>
    <property type="match status" value="1"/>
</dbReference>
<evidence type="ECO:0000256" key="4">
    <source>
        <dbReference type="ARBA" id="ARBA00022989"/>
    </source>
</evidence>
<comment type="caution">
    <text evidence="8">The sequence shown here is derived from an EMBL/GenBank/DDBJ whole genome shotgun (WGS) entry which is preliminary data.</text>
</comment>
<dbReference type="InterPro" id="IPR018499">
    <property type="entry name" value="Tetraspanin/Peripherin"/>
</dbReference>
<keyword evidence="3 7" id="KW-0812">Transmembrane</keyword>
<comment type="similarity">
    <text evidence="2 7">Belongs to the tetraspanin (TM4SF) family.</text>
</comment>
<evidence type="ECO:0000256" key="2">
    <source>
        <dbReference type="ARBA" id="ARBA00006840"/>
    </source>
</evidence>